<reference evidence="1" key="1">
    <citation type="submission" date="2023-10" db="EMBL/GenBank/DDBJ databases">
        <authorList>
            <person name="Chen Y."/>
            <person name="Shah S."/>
            <person name="Dougan E. K."/>
            <person name="Thang M."/>
            <person name="Chan C."/>
        </authorList>
    </citation>
    <scope>NUCLEOTIDE SEQUENCE [LARGE SCALE GENOMIC DNA]</scope>
</reference>
<name>A0ABN9URS8_9DINO</name>
<evidence type="ECO:0000313" key="2">
    <source>
        <dbReference type="Proteomes" id="UP001189429"/>
    </source>
</evidence>
<gene>
    <name evidence="1" type="ORF">PCOR1329_LOCUS50624</name>
</gene>
<accession>A0ABN9URS8</accession>
<proteinExistence type="predicted"/>
<dbReference type="Proteomes" id="UP001189429">
    <property type="component" value="Unassembled WGS sequence"/>
</dbReference>
<evidence type="ECO:0000313" key="1">
    <source>
        <dbReference type="EMBL" id="CAK0862126.1"/>
    </source>
</evidence>
<dbReference type="EMBL" id="CAUYUJ010016127">
    <property type="protein sequence ID" value="CAK0862126.1"/>
    <property type="molecule type" value="Genomic_DNA"/>
</dbReference>
<sequence length="380" mass="42745">MMKDVREAWEEATYTKEALTQVWKDRGKDVGDDPFADGSGELGVKDSQPLEGVRGFKLMVELVKVVNFYLGNQVNVQTTDGEDEYPVTVGKMIETKTKEEIYGIYAWNAVTCQDMETRAEWESAKPHVGGILGMPPKEQKKVLERMVTRWANMFIKQKMQENGGELKDDDVGTLTNWVPQFFGIDKDVTQNIVQTTNKTMLQSKVLRLLNAPAVTSAELEALRSSCEKWDLEPKKDLELTRPQLRSLFRVEVAAGLEDPDETFDGKRDLIDSARDSWGLGDQEAEDELQALLRERCKACLVNAVGDSLQGNEAGAVRQMQRLDLLAAFAADTEKIDLSQDWEVSRDMKEKLLKTYASSPLGSQSKRTPDVKLLEQVLNMA</sequence>
<protein>
    <submittedName>
        <fullName evidence="1">Uncharacterized protein</fullName>
    </submittedName>
</protein>
<organism evidence="1 2">
    <name type="scientific">Prorocentrum cordatum</name>
    <dbReference type="NCBI Taxonomy" id="2364126"/>
    <lineage>
        <taxon>Eukaryota</taxon>
        <taxon>Sar</taxon>
        <taxon>Alveolata</taxon>
        <taxon>Dinophyceae</taxon>
        <taxon>Prorocentrales</taxon>
        <taxon>Prorocentraceae</taxon>
        <taxon>Prorocentrum</taxon>
    </lineage>
</organism>
<keyword evidence="2" id="KW-1185">Reference proteome</keyword>
<comment type="caution">
    <text evidence="1">The sequence shown here is derived from an EMBL/GenBank/DDBJ whole genome shotgun (WGS) entry which is preliminary data.</text>
</comment>